<feature type="compositionally biased region" description="Acidic residues" evidence="1">
    <location>
        <begin position="201"/>
        <end position="232"/>
    </location>
</feature>
<dbReference type="AlphaFoldDB" id="A0AA36HI85"/>
<organism evidence="2 3">
    <name type="scientific">Cylicocyclus nassatus</name>
    <name type="common">Nematode worm</name>
    <dbReference type="NCBI Taxonomy" id="53992"/>
    <lineage>
        <taxon>Eukaryota</taxon>
        <taxon>Metazoa</taxon>
        <taxon>Ecdysozoa</taxon>
        <taxon>Nematoda</taxon>
        <taxon>Chromadorea</taxon>
        <taxon>Rhabditida</taxon>
        <taxon>Rhabditina</taxon>
        <taxon>Rhabditomorpha</taxon>
        <taxon>Strongyloidea</taxon>
        <taxon>Strongylidae</taxon>
        <taxon>Cylicocyclus</taxon>
    </lineage>
</organism>
<gene>
    <name evidence="2" type="ORF">CYNAS_LOCUS22663</name>
</gene>
<name>A0AA36HI85_CYLNA</name>
<evidence type="ECO:0000256" key="1">
    <source>
        <dbReference type="SAM" id="MobiDB-lite"/>
    </source>
</evidence>
<reference evidence="2" key="1">
    <citation type="submission" date="2023-07" db="EMBL/GenBank/DDBJ databases">
        <authorList>
            <consortium name="CYATHOMIX"/>
        </authorList>
    </citation>
    <scope>NUCLEOTIDE SEQUENCE</scope>
    <source>
        <strain evidence="2">N/A</strain>
    </source>
</reference>
<protein>
    <submittedName>
        <fullName evidence="2">Uncharacterized protein</fullName>
    </submittedName>
</protein>
<feature type="compositionally biased region" description="Basic and acidic residues" evidence="1">
    <location>
        <begin position="182"/>
        <end position="200"/>
    </location>
</feature>
<feature type="region of interest" description="Disordered" evidence="1">
    <location>
        <begin position="175"/>
        <end position="253"/>
    </location>
</feature>
<evidence type="ECO:0000313" key="3">
    <source>
        <dbReference type="Proteomes" id="UP001176961"/>
    </source>
</evidence>
<keyword evidence="3" id="KW-1185">Reference proteome</keyword>
<sequence length="535" mass="60079">MLCQTPIYRRTSDGYEFNIIYTKETIKHDGEILDKGKVSLVELYVVDKEKGIDPKFIDVPDYSLMATYKVHDDSLWQECKNGKLHGFSLAGYFSIEHIKKENFRKTHTMLEVIKNKVKEFLLEFSNVSTDKGSIYWQGEDLKEGLAVADENGEVIADGDYTLDDGRVITVKDGVISSISAPTEEKPAEEPETAPEEKETEQTEETTTEEKEDDTEQETEQETSTEEETTETTEETKEPEVEESAAPESQAEKPASFYEPAIDELKNSIGLIEGKLAILEETVKTINDSLQDIIYITLQDAEGCGFDPVGSQTLSQRYIEPKLVKLNMEYCDKNLLGTWAQYQVKIAAGKEVLPFEEQFIGDVIAHVNDAVEKTVWQGQKANAGEFDGILAVLAGSAQTATKDATSYWKTLQNVYFAIPQEAKKEDTAIFVSPEFYEAWVQEMIEKNMFHIFPNDAANSVKLPGTSVDVIKVNGLSGANKIVAGRKSNVYIGVDMSNDKETFDFWYSKDDRVFRLAIEFSYGVQVAFPDEMVVCSL</sequence>
<comment type="caution">
    <text evidence="2">The sequence shown here is derived from an EMBL/GenBank/DDBJ whole genome shotgun (WGS) entry which is preliminary data.</text>
</comment>
<dbReference type="Proteomes" id="UP001176961">
    <property type="component" value="Unassembled WGS sequence"/>
</dbReference>
<dbReference type="EMBL" id="CATQJL010000352">
    <property type="protein sequence ID" value="CAJ0610680.1"/>
    <property type="molecule type" value="Genomic_DNA"/>
</dbReference>
<accession>A0AA36HI85</accession>
<evidence type="ECO:0000313" key="2">
    <source>
        <dbReference type="EMBL" id="CAJ0610680.1"/>
    </source>
</evidence>
<proteinExistence type="predicted"/>